<dbReference type="AlphaFoldDB" id="A0A1G7EJY7"/>
<dbReference type="GO" id="GO:0003887">
    <property type="term" value="F:DNA-directed DNA polymerase activity"/>
    <property type="evidence" value="ECO:0007669"/>
    <property type="project" value="UniProtKB-UniRule"/>
</dbReference>
<dbReference type="RefSeq" id="WP_241493451.1">
    <property type="nucleotide sequence ID" value="NZ_DAIOMO010000002.1"/>
</dbReference>
<comment type="similarity">
    <text evidence="2 10">Belongs to the beta sliding clamp family.</text>
</comment>
<dbReference type="PANTHER" id="PTHR30478">
    <property type="entry name" value="DNA POLYMERASE III SUBUNIT BETA"/>
    <property type="match status" value="1"/>
</dbReference>
<keyword evidence="5 10" id="KW-0808">Transferase</keyword>
<evidence type="ECO:0000256" key="9">
    <source>
        <dbReference type="ARBA" id="ARBA00023125"/>
    </source>
</evidence>
<accession>A0A1G7EJY7</accession>
<keyword evidence="7 10" id="KW-0235">DNA replication</keyword>
<evidence type="ECO:0000256" key="2">
    <source>
        <dbReference type="ARBA" id="ARBA00010752"/>
    </source>
</evidence>
<comment type="function">
    <text evidence="10">Confers DNA tethering and processivity to DNA polymerases and other proteins. Acts as a clamp, forming a ring around DNA (a reaction catalyzed by the clamp-loading complex) which diffuses in an ATP-independent manner freely and bidirectionally along dsDNA. Initially characterized for its ability to contact the catalytic subunit of DNA polymerase III (Pol III), a complex, multichain enzyme responsible for most of the replicative synthesis in bacteria; Pol III exhibits 3'-5' exonuclease proofreading activity. The beta chain is required for initiation of replication as well as for processivity of DNA replication.</text>
</comment>
<sequence length="379" mass="41608">MLGKKNISMKVTIERNSLLKTLGHVQSVVERRNTIPILSNVMVEAEGDMVSMTATDLDIAIIERVSASVQQPGSTTIPAHTLFDIVRKLPDGSEVELTLEEGERLVVKAGRSRFTLACLDKEDFPVMNDGDMPHRFDLAAEELKRLIDKARFAISTEETRYYLNGIYLHVANSEDGQRLRAVATDGHRLAQVEQDVPEGAAGMPGIIIPRKTVGEVRKLIDEFEGNVNVSLSDTKIRFAFDGAVITSKLIDGTFPDYSRVIPEGNDKMLEMDCRLFAEATDRVSTISSDKTRSVKLSIAPDQLTLSVNSPDSGTATEELAASYGSDALEIGFNSRYLLDILAQIEGDTVQVFLADPSAPTVLKDMIDEGALYVLMPMRV</sequence>
<dbReference type="Pfam" id="PF00712">
    <property type="entry name" value="DNA_pol3_beta"/>
    <property type="match status" value="1"/>
</dbReference>
<dbReference type="EMBL" id="FNAK01000008">
    <property type="protein sequence ID" value="SDE63971.1"/>
    <property type="molecule type" value="Genomic_DNA"/>
</dbReference>
<dbReference type="InterPro" id="IPR046938">
    <property type="entry name" value="DNA_clamp_sf"/>
</dbReference>
<dbReference type="Proteomes" id="UP000183685">
    <property type="component" value="Unassembled WGS sequence"/>
</dbReference>
<evidence type="ECO:0000256" key="10">
    <source>
        <dbReference type="PIRNR" id="PIRNR000804"/>
    </source>
</evidence>
<gene>
    <name evidence="14" type="ORF">SAMN04488071_3481</name>
</gene>
<dbReference type="GO" id="GO:0003677">
    <property type="term" value="F:DNA binding"/>
    <property type="evidence" value="ECO:0007669"/>
    <property type="project" value="UniProtKB-UniRule"/>
</dbReference>
<dbReference type="PANTHER" id="PTHR30478:SF0">
    <property type="entry name" value="BETA SLIDING CLAMP"/>
    <property type="match status" value="1"/>
</dbReference>
<evidence type="ECO:0000313" key="15">
    <source>
        <dbReference type="Proteomes" id="UP000183685"/>
    </source>
</evidence>
<dbReference type="Gene3D" id="3.10.150.10">
    <property type="entry name" value="DNA Polymerase III, subunit A, domain 2"/>
    <property type="match status" value="1"/>
</dbReference>
<keyword evidence="8 10" id="KW-0239">DNA-directed DNA polymerase</keyword>
<evidence type="ECO:0000256" key="3">
    <source>
        <dbReference type="ARBA" id="ARBA00021035"/>
    </source>
</evidence>
<evidence type="ECO:0000259" key="13">
    <source>
        <dbReference type="Pfam" id="PF02768"/>
    </source>
</evidence>
<dbReference type="InterPro" id="IPR001001">
    <property type="entry name" value="DNA_polIII_beta"/>
</dbReference>
<dbReference type="GO" id="GO:0008408">
    <property type="term" value="F:3'-5' exonuclease activity"/>
    <property type="evidence" value="ECO:0007669"/>
    <property type="project" value="InterPro"/>
</dbReference>
<dbReference type="Gene3D" id="3.70.10.10">
    <property type="match status" value="1"/>
</dbReference>
<feature type="domain" description="DNA polymerase III beta sliding clamp central" evidence="12">
    <location>
        <begin position="138"/>
        <end position="256"/>
    </location>
</feature>
<dbReference type="GO" id="GO:0009360">
    <property type="term" value="C:DNA polymerase III complex"/>
    <property type="evidence" value="ECO:0007669"/>
    <property type="project" value="InterPro"/>
</dbReference>
<feature type="domain" description="DNA polymerase III beta sliding clamp N-terminal" evidence="11">
    <location>
        <begin position="9"/>
        <end position="127"/>
    </location>
</feature>
<keyword evidence="6 10" id="KW-0548">Nucleotidyltransferase</keyword>
<dbReference type="InterPro" id="IPR022637">
    <property type="entry name" value="DNA_polIII_beta_cen"/>
</dbReference>
<keyword evidence="4 10" id="KW-0963">Cytoplasm</keyword>
<keyword evidence="15" id="KW-1185">Reference proteome</keyword>
<protein>
    <recommendedName>
        <fullName evidence="3 10">Beta sliding clamp</fullName>
    </recommendedName>
</protein>
<dbReference type="SMART" id="SM00480">
    <property type="entry name" value="POL3Bc"/>
    <property type="match status" value="1"/>
</dbReference>
<organism evidence="14 15">
    <name type="scientific">Kordiimonas lacus</name>
    <dbReference type="NCBI Taxonomy" id="637679"/>
    <lineage>
        <taxon>Bacteria</taxon>
        <taxon>Pseudomonadati</taxon>
        <taxon>Pseudomonadota</taxon>
        <taxon>Alphaproteobacteria</taxon>
        <taxon>Kordiimonadales</taxon>
        <taxon>Kordiimonadaceae</taxon>
        <taxon>Kordiimonas</taxon>
    </lineage>
</organism>
<dbReference type="GO" id="GO:0005737">
    <property type="term" value="C:cytoplasm"/>
    <property type="evidence" value="ECO:0007669"/>
    <property type="project" value="UniProtKB-SubCell"/>
</dbReference>
<keyword evidence="9" id="KW-0238">DNA-binding</keyword>
<feature type="domain" description="DNA polymerase III beta sliding clamp C-terminal" evidence="13">
    <location>
        <begin position="259"/>
        <end position="378"/>
    </location>
</feature>
<evidence type="ECO:0000256" key="7">
    <source>
        <dbReference type="ARBA" id="ARBA00022705"/>
    </source>
</evidence>
<dbReference type="PIRSF" id="PIRSF000804">
    <property type="entry name" value="DNA_pol_III_b"/>
    <property type="match status" value="1"/>
</dbReference>
<dbReference type="SUPFAM" id="SSF55979">
    <property type="entry name" value="DNA clamp"/>
    <property type="match status" value="3"/>
</dbReference>
<dbReference type="GO" id="GO:0006271">
    <property type="term" value="P:DNA strand elongation involved in DNA replication"/>
    <property type="evidence" value="ECO:0007669"/>
    <property type="project" value="TreeGrafter"/>
</dbReference>
<evidence type="ECO:0000259" key="12">
    <source>
        <dbReference type="Pfam" id="PF02767"/>
    </source>
</evidence>
<reference evidence="14 15" key="1">
    <citation type="submission" date="2016-10" db="EMBL/GenBank/DDBJ databases">
        <authorList>
            <person name="de Groot N.N."/>
        </authorList>
    </citation>
    <scope>NUCLEOTIDE SEQUENCE [LARGE SCALE GENOMIC DNA]</scope>
    <source>
        <strain evidence="14 15">CGMCC 1.9109</strain>
    </source>
</reference>
<name>A0A1G7EJY7_9PROT</name>
<evidence type="ECO:0000256" key="1">
    <source>
        <dbReference type="ARBA" id="ARBA00004496"/>
    </source>
</evidence>
<dbReference type="STRING" id="637679.GCA_001550055_00896"/>
<dbReference type="CDD" id="cd00140">
    <property type="entry name" value="beta_clamp"/>
    <property type="match status" value="1"/>
</dbReference>
<evidence type="ECO:0000256" key="4">
    <source>
        <dbReference type="ARBA" id="ARBA00022490"/>
    </source>
</evidence>
<evidence type="ECO:0000259" key="11">
    <source>
        <dbReference type="Pfam" id="PF00712"/>
    </source>
</evidence>
<evidence type="ECO:0000256" key="5">
    <source>
        <dbReference type="ARBA" id="ARBA00022679"/>
    </source>
</evidence>
<dbReference type="Pfam" id="PF02767">
    <property type="entry name" value="DNA_pol3_beta_2"/>
    <property type="match status" value="1"/>
</dbReference>
<dbReference type="InterPro" id="IPR022635">
    <property type="entry name" value="DNA_polIII_beta_C"/>
</dbReference>
<dbReference type="NCBIfam" id="TIGR00663">
    <property type="entry name" value="dnan"/>
    <property type="match status" value="1"/>
</dbReference>
<comment type="subcellular location">
    <subcellularLocation>
        <location evidence="1 10">Cytoplasm</location>
    </subcellularLocation>
</comment>
<dbReference type="Pfam" id="PF02768">
    <property type="entry name" value="DNA_pol3_beta_3"/>
    <property type="match status" value="1"/>
</dbReference>
<evidence type="ECO:0000256" key="6">
    <source>
        <dbReference type="ARBA" id="ARBA00022695"/>
    </source>
</evidence>
<evidence type="ECO:0000313" key="14">
    <source>
        <dbReference type="EMBL" id="SDE63971.1"/>
    </source>
</evidence>
<dbReference type="InterPro" id="IPR022634">
    <property type="entry name" value="DNA_polIII_beta_N"/>
</dbReference>
<proteinExistence type="inferred from homology"/>
<comment type="subunit">
    <text evidence="10">Forms a ring-shaped head-to-tail homodimer around DNA.</text>
</comment>
<evidence type="ECO:0000256" key="8">
    <source>
        <dbReference type="ARBA" id="ARBA00022932"/>
    </source>
</evidence>